<feature type="coiled-coil region" evidence="1">
    <location>
        <begin position="627"/>
        <end position="661"/>
    </location>
</feature>
<gene>
    <name evidence="2" type="ORF">SLS60_004480</name>
</gene>
<keyword evidence="3" id="KW-1185">Reference proteome</keyword>
<dbReference type="Proteomes" id="UP001521785">
    <property type="component" value="Unassembled WGS sequence"/>
</dbReference>
<evidence type="ECO:0000313" key="2">
    <source>
        <dbReference type="EMBL" id="KAL1604939.1"/>
    </source>
</evidence>
<reference evidence="2 3" key="1">
    <citation type="submission" date="2024-02" db="EMBL/GenBank/DDBJ databases">
        <title>De novo assembly and annotation of 12 fungi associated with fruit tree decline syndrome in Ontario, Canada.</title>
        <authorList>
            <person name="Sulman M."/>
            <person name="Ellouze W."/>
            <person name="Ilyukhin E."/>
        </authorList>
    </citation>
    <scope>NUCLEOTIDE SEQUENCE [LARGE SCALE GENOMIC DNA]</scope>
    <source>
        <strain evidence="2 3">M42-189</strain>
    </source>
</reference>
<dbReference type="EMBL" id="JAKJXO020000005">
    <property type="protein sequence ID" value="KAL1604939.1"/>
    <property type="molecule type" value="Genomic_DNA"/>
</dbReference>
<protein>
    <submittedName>
        <fullName evidence="2">Uncharacterized protein</fullName>
    </submittedName>
</protein>
<evidence type="ECO:0000313" key="3">
    <source>
        <dbReference type="Proteomes" id="UP001521785"/>
    </source>
</evidence>
<feature type="coiled-coil region" evidence="1">
    <location>
        <begin position="488"/>
        <end position="550"/>
    </location>
</feature>
<sequence>MAQPSDSSGPGPSISALNALMQRSYIAACTEMEEELQELYYREDMLKQSFWALNGRYGQLGVDTTKEILALRRQLAEAGNGQNTATNATAAEDQEVHKEYKKALLHLKDQELRRLMENHQSGSQGSGEEHQREAGLLYEQWADKLDQEVTRLLNEHAIAIRSKVQSARARERRICENEHDVMIDQLKEMLITEGEKREQATMETEREIGEKKRDAMIAQLKKEHATEIDEREQSARAHEKKACEEVQRATIDRLRKTHTTEIEAREQSARAIQKEIYEKERDATIRQLKEKHEAEILACHNDYIAKISHNDKAYEAKLLELKTERANSLRDRNEKNRINQHHQEEKKLWQNNVDKLEQEHHQELCGLREEYEHKLADLEAEKQQLDKQHGDRVQKILSQVEEHKAKATAVQKSYDKALEDLQSAKAEIERQVGLTRDSEMKIKAPEQHQSQILSQLGLSRDSETKNKTLEQHHSQILSQLGAKHTAETLRLREEADALRSELRNLRLKLAYNAQIIEDLKTNEGVLWEKLALQTAENLSLKVQSDELEKELAGKDAVNTQLRSAAIATLSSQHEVETICSQQEVSSQQQTEKEEHAKISAEEVVAQEKTGDGPKEVLLLNPNVKLGVAKQAESLDEAQSQIRELLSRLSDSQKKINTLQEQQDALVQHNLCNWIAETTMAQARPSSPVPSCEGAILVSLPLDTEEANRQEQVLQQIIKEYMTLEEECQREEAALGTSKAKLRTLNAKLKALEKEHADEFTWKAARRR</sequence>
<evidence type="ECO:0000256" key="1">
    <source>
        <dbReference type="SAM" id="Coils"/>
    </source>
</evidence>
<keyword evidence="1" id="KW-0175">Coiled coil</keyword>
<organism evidence="2 3">
    <name type="scientific">Paraconiothyrium brasiliense</name>
    <dbReference type="NCBI Taxonomy" id="300254"/>
    <lineage>
        <taxon>Eukaryota</taxon>
        <taxon>Fungi</taxon>
        <taxon>Dikarya</taxon>
        <taxon>Ascomycota</taxon>
        <taxon>Pezizomycotina</taxon>
        <taxon>Dothideomycetes</taxon>
        <taxon>Pleosporomycetidae</taxon>
        <taxon>Pleosporales</taxon>
        <taxon>Massarineae</taxon>
        <taxon>Didymosphaeriaceae</taxon>
        <taxon>Paraconiothyrium</taxon>
    </lineage>
</organism>
<proteinExistence type="predicted"/>
<comment type="caution">
    <text evidence="2">The sequence shown here is derived from an EMBL/GenBank/DDBJ whole genome shotgun (WGS) entry which is preliminary data.</text>
</comment>
<accession>A0ABR3RKG6</accession>
<feature type="coiled-coil region" evidence="1">
    <location>
        <begin position="339"/>
        <end position="431"/>
    </location>
</feature>
<name>A0ABR3RKG6_9PLEO</name>
<feature type="coiled-coil region" evidence="1">
    <location>
        <begin position="706"/>
        <end position="754"/>
    </location>
</feature>